<dbReference type="Proteomes" id="UP000279259">
    <property type="component" value="Unassembled WGS sequence"/>
</dbReference>
<gene>
    <name evidence="7" type="ORF">EHS25_005579</name>
</gene>
<dbReference type="InterPro" id="IPR050265">
    <property type="entry name" value="Fe/Mn_Superoxide_Dismutase"/>
</dbReference>
<feature type="region of interest" description="Disordered" evidence="5">
    <location>
        <begin position="30"/>
        <end position="55"/>
    </location>
</feature>
<dbReference type="InterPro" id="IPR019833">
    <property type="entry name" value="Mn/Fe_SOD_BS"/>
</dbReference>
<dbReference type="EMBL" id="RSCD01000024">
    <property type="protein sequence ID" value="RSH83675.1"/>
    <property type="molecule type" value="Genomic_DNA"/>
</dbReference>
<evidence type="ECO:0000313" key="7">
    <source>
        <dbReference type="EMBL" id="RSH83675.1"/>
    </source>
</evidence>
<dbReference type="Gene3D" id="3.55.40.20">
    <property type="entry name" value="Iron/manganese superoxide dismutase, C-terminal domain"/>
    <property type="match status" value="1"/>
</dbReference>
<evidence type="ECO:0000256" key="2">
    <source>
        <dbReference type="ARBA" id="ARBA00012682"/>
    </source>
</evidence>
<organism evidence="7 8">
    <name type="scientific">Saitozyma podzolica</name>
    <dbReference type="NCBI Taxonomy" id="1890683"/>
    <lineage>
        <taxon>Eukaryota</taxon>
        <taxon>Fungi</taxon>
        <taxon>Dikarya</taxon>
        <taxon>Basidiomycota</taxon>
        <taxon>Agaricomycotina</taxon>
        <taxon>Tremellomycetes</taxon>
        <taxon>Tremellales</taxon>
        <taxon>Trimorphomycetaceae</taxon>
        <taxon>Saitozyma</taxon>
    </lineage>
</organism>
<feature type="domain" description="Manganese/iron superoxide dismutase C-terminal" evidence="6">
    <location>
        <begin position="71"/>
        <end position="128"/>
    </location>
</feature>
<dbReference type="GO" id="GO:0005739">
    <property type="term" value="C:mitochondrion"/>
    <property type="evidence" value="ECO:0007669"/>
    <property type="project" value="TreeGrafter"/>
</dbReference>
<comment type="similarity">
    <text evidence="1">Belongs to the iron/manganese superoxide dismutase family.</text>
</comment>
<evidence type="ECO:0000256" key="1">
    <source>
        <dbReference type="ARBA" id="ARBA00008714"/>
    </source>
</evidence>
<sequence length="136" mass="14698">MLSASLAAAELNEGAVAAESGLKAVGRCASERKRSWEDGGGGVEGERAGYDTGGTCGGARTEQVSAIPGSAKKLEIVTTSTQDRLLSHVPILAIDIWEHAFYLQYKNLKPDFLKAIWQVINFEEAEKRFKDARQAN</sequence>
<evidence type="ECO:0000313" key="8">
    <source>
        <dbReference type="Proteomes" id="UP000279259"/>
    </source>
</evidence>
<dbReference type="InterPro" id="IPR036314">
    <property type="entry name" value="SOD_C_sf"/>
</dbReference>
<keyword evidence="3" id="KW-0479">Metal-binding</keyword>
<evidence type="ECO:0000256" key="4">
    <source>
        <dbReference type="ARBA" id="ARBA00023002"/>
    </source>
</evidence>
<dbReference type="STRING" id="1890683.A0A427XY87"/>
<keyword evidence="8" id="KW-1185">Reference proteome</keyword>
<dbReference type="Pfam" id="PF02777">
    <property type="entry name" value="Sod_Fe_C"/>
    <property type="match status" value="1"/>
</dbReference>
<keyword evidence="4" id="KW-0560">Oxidoreductase</keyword>
<dbReference type="PANTHER" id="PTHR11404:SF6">
    <property type="entry name" value="SUPEROXIDE DISMUTASE [MN], MITOCHONDRIAL"/>
    <property type="match status" value="1"/>
</dbReference>
<evidence type="ECO:0000259" key="6">
    <source>
        <dbReference type="Pfam" id="PF02777"/>
    </source>
</evidence>
<evidence type="ECO:0000256" key="3">
    <source>
        <dbReference type="ARBA" id="ARBA00022723"/>
    </source>
</evidence>
<dbReference type="PANTHER" id="PTHR11404">
    <property type="entry name" value="SUPEROXIDE DISMUTASE 2"/>
    <property type="match status" value="1"/>
</dbReference>
<name>A0A427XY87_9TREE</name>
<dbReference type="InterPro" id="IPR019832">
    <property type="entry name" value="Mn/Fe_SOD_C"/>
</dbReference>
<dbReference type="GO" id="GO:0004784">
    <property type="term" value="F:superoxide dismutase activity"/>
    <property type="evidence" value="ECO:0007669"/>
    <property type="project" value="UniProtKB-EC"/>
</dbReference>
<proteinExistence type="inferred from homology"/>
<dbReference type="OrthoDB" id="239262at2759"/>
<accession>A0A427XY87</accession>
<dbReference type="GO" id="GO:0030145">
    <property type="term" value="F:manganese ion binding"/>
    <property type="evidence" value="ECO:0007669"/>
    <property type="project" value="TreeGrafter"/>
</dbReference>
<reference evidence="7 8" key="1">
    <citation type="submission" date="2018-11" db="EMBL/GenBank/DDBJ databases">
        <title>Genome sequence of Saitozyma podzolica DSM 27192.</title>
        <authorList>
            <person name="Aliyu H."/>
            <person name="Gorte O."/>
            <person name="Ochsenreither K."/>
        </authorList>
    </citation>
    <scope>NUCLEOTIDE SEQUENCE [LARGE SCALE GENOMIC DNA]</scope>
    <source>
        <strain evidence="7 8">DSM 27192</strain>
    </source>
</reference>
<comment type="caution">
    <text evidence="7">The sequence shown here is derived from an EMBL/GenBank/DDBJ whole genome shotgun (WGS) entry which is preliminary data.</text>
</comment>
<dbReference type="SUPFAM" id="SSF54719">
    <property type="entry name" value="Fe,Mn superoxide dismutase (SOD), C-terminal domain"/>
    <property type="match status" value="1"/>
</dbReference>
<dbReference type="EC" id="1.15.1.1" evidence="2"/>
<evidence type="ECO:0000256" key="5">
    <source>
        <dbReference type="SAM" id="MobiDB-lite"/>
    </source>
</evidence>
<dbReference type="PROSITE" id="PS00088">
    <property type="entry name" value="SOD_MN"/>
    <property type="match status" value="1"/>
</dbReference>
<dbReference type="AlphaFoldDB" id="A0A427XY87"/>
<protein>
    <recommendedName>
        <fullName evidence="2">superoxide dismutase</fullName>
        <ecNumber evidence="2">1.15.1.1</ecNumber>
    </recommendedName>
</protein>